<sequence>MVTTTSTRFKVKVNTSKGSSYWTLSGSTTIFENAAIFTMDTMPDFFRQSLEQDFIELLPIE</sequence>
<dbReference type="OrthoDB" id="5918385at2"/>
<dbReference type="KEGG" id="vta:A1775"/>
<dbReference type="AlphaFoldDB" id="A0A2N8ZCW2"/>
<organism evidence="1 2">
    <name type="scientific">Vibrio tapetis subsp. tapetis</name>
    <dbReference type="NCBI Taxonomy" id="1671868"/>
    <lineage>
        <taxon>Bacteria</taxon>
        <taxon>Pseudomonadati</taxon>
        <taxon>Pseudomonadota</taxon>
        <taxon>Gammaproteobacteria</taxon>
        <taxon>Vibrionales</taxon>
        <taxon>Vibrionaceae</taxon>
        <taxon>Vibrio</taxon>
    </lineage>
</organism>
<protein>
    <submittedName>
        <fullName evidence="1">Uncharacterized protein</fullName>
    </submittedName>
</protein>
<evidence type="ECO:0000313" key="2">
    <source>
        <dbReference type="Proteomes" id="UP000235828"/>
    </source>
</evidence>
<proteinExistence type="predicted"/>
<gene>
    <name evidence="1" type="ORF">VTAP4600_A1775</name>
</gene>
<dbReference type="EMBL" id="LT960611">
    <property type="protein sequence ID" value="SON49754.1"/>
    <property type="molecule type" value="Genomic_DNA"/>
</dbReference>
<reference evidence="1 2" key="1">
    <citation type="submission" date="2017-10" db="EMBL/GenBank/DDBJ databases">
        <authorList>
            <person name="Banno H."/>
            <person name="Chua N.-H."/>
        </authorList>
    </citation>
    <scope>NUCLEOTIDE SEQUENCE [LARGE SCALE GENOMIC DNA]</scope>
    <source>
        <strain evidence="1">Vibrio tapetis CECT4600</strain>
    </source>
</reference>
<dbReference type="Proteomes" id="UP000235828">
    <property type="component" value="Chromosome A"/>
</dbReference>
<evidence type="ECO:0000313" key="1">
    <source>
        <dbReference type="EMBL" id="SON49754.1"/>
    </source>
</evidence>
<keyword evidence="2" id="KW-1185">Reference proteome</keyword>
<name>A0A2N8ZCW2_9VIBR</name>
<dbReference type="RefSeq" id="WP_102522365.1">
    <property type="nucleotide sequence ID" value="NZ_LT960611.1"/>
</dbReference>
<accession>A0A2N8ZCW2</accession>